<evidence type="ECO:0000256" key="16">
    <source>
        <dbReference type="SAM" id="MobiDB-lite"/>
    </source>
</evidence>
<dbReference type="Proteomes" id="UP001488838">
    <property type="component" value="Unassembled WGS sequence"/>
</dbReference>
<feature type="transmembrane region" description="Helical" evidence="17">
    <location>
        <begin position="652"/>
        <end position="674"/>
    </location>
</feature>
<dbReference type="EMBL" id="JBBHLL010000151">
    <property type="protein sequence ID" value="KAK7812499.1"/>
    <property type="molecule type" value="Genomic_DNA"/>
</dbReference>
<dbReference type="CDD" id="cd05716">
    <property type="entry name" value="IgV_pIgR_like"/>
    <property type="match status" value="4"/>
</dbReference>
<comment type="function">
    <text evidence="12">Mediates selective transcytosis of polymeric IgA and IgM across mucosal epithelial cells. Binds polymeric IgA and IgM at the basolateral surface of epithelial cells. The complex is then transported across the cell to be secreted at the apical surface. During this process, a cleavage occurs that separates the extracellular (known as the secretory component) from the transmembrane segment.</text>
</comment>
<evidence type="ECO:0000256" key="2">
    <source>
        <dbReference type="ARBA" id="ARBA00004613"/>
    </source>
</evidence>
<evidence type="ECO:0000313" key="19">
    <source>
        <dbReference type="EMBL" id="KAK7812499.1"/>
    </source>
</evidence>
<organism evidence="19 20">
    <name type="scientific">Myodes glareolus</name>
    <name type="common">Bank vole</name>
    <name type="synonym">Clethrionomys glareolus</name>
    <dbReference type="NCBI Taxonomy" id="447135"/>
    <lineage>
        <taxon>Eukaryota</taxon>
        <taxon>Metazoa</taxon>
        <taxon>Chordata</taxon>
        <taxon>Craniata</taxon>
        <taxon>Vertebrata</taxon>
        <taxon>Euteleostomi</taxon>
        <taxon>Mammalia</taxon>
        <taxon>Eutheria</taxon>
        <taxon>Euarchontoglires</taxon>
        <taxon>Glires</taxon>
        <taxon>Rodentia</taxon>
        <taxon>Myomorpha</taxon>
        <taxon>Muroidea</taxon>
        <taxon>Cricetidae</taxon>
        <taxon>Arvicolinae</taxon>
        <taxon>Myodes</taxon>
    </lineage>
</organism>
<comment type="caution">
    <text evidence="19">The sequence shown here is derived from an EMBL/GenBank/DDBJ whole genome shotgun (WGS) entry which is preliminary data.</text>
</comment>
<keyword evidence="20" id="KW-1185">Reference proteome</keyword>
<feature type="region of interest" description="Disordered" evidence="16">
    <location>
        <begin position="626"/>
        <end position="649"/>
    </location>
</feature>
<dbReference type="InterPro" id="IPR013106">
    <property type="entry name" value="Ig_V-set"/>
</dbReference>
<sequence length="777" mass="84456">MSYVNRFSPLDLSPFSKLLSSVPTAVITKSPVFGPQDVSSVVGNSVSITCYYPDASVNRHTRKYWCRKGASGLCTTLISSNGFISTEYAGRAQLINFPENNTFVINIAQLTQDDTGSYKCGLGTSNQPLFFNVSLEVSQVPEFPEGTHVYTEDLGRNVTIECPFSKTNAAKKKFLCKKIGQACELVIDSSNNVNPNYVGRVKLAMAGGTTVSKFTVTITNLRPSDAGLYVCQAGEDSNADLKNADLQVLEPEPELVYSDLRSSVTLDCALGREVAHLPKYLCRKNKETCDVVINTKGQRDSAFEGRILLTPKNDNGHFSVLITGLRKEDEGHYLCGASDSGLPQEGWPIQAWQVFVNKESTMPTTRTVVKGVAGGSVAIACPYNPKDSGSLKVWCRWEADGNGHCPVLVESQGKVNEQYEGRLALFDQPDDGTYTVILNQLTTQDAGFYWCLTDGDSRWRTTVELQVAEATGKPNLEVTPQNVEAVLGETLTLDCHYPCKLYSHEKYWCKWSNGGCHTLSSKVRQPSVSCDQDNQLVTLTLNPVEKEDEGWYWCGVKQGQTYGETTAIYVAVEGKTGGSRQVNAPDANAQANAAPKEEVAEFSASEKENKAVLNPSLLAEETGIESVGDQAQDSRASVDAGSTDGQSGSSKVLFSTLVPLGLVLAVGAAAVWVARVRHRKNVDRMSLNSYRTDISMADFKNSRDLGGNDNMGISPDAHETVLEGKDEVVTTTEIATESEESKKAKRSSKEEADLAYSAFLLQSSNIAAQVHNGPRDV</sequence>
<dbReference type="Pfam" id="PF07686">
    <property type="entry name" value="V-set"/>
    <property type="match status" value="5"/>
</dbReference>
<dbReference type="SMART" id="SM00406">
    <property type="entry name" value="IGv"/>
    <property type="match status" value="4"/>
</dbReference>
<evidence type="ECO:0000256" key="14">
    <source>
        <dbReference type="ARBA" id="ARBA00049678"/>
    </source>
</evidence>
<evidence type="ECO:0000256" key="17">
    <source>
        <dbReference type="SAM" id="Phobius"/>
    </source>
</evidence>
<keyword evidence="4" id="KW-0964">Secreted</keyword>
<dbReference type="PANTHER" id="PTHR11860">
    <property type="entry name" value="POLYMERIC-IMMUNOGLOBULIN RECEPTOR"/>
    <property type="match status" value="1"/>
</dbReference>
<evidence type="ECO:0000256" key="11">
    <source>
        <dbReference type="ARBA" id="ARBA00023319"/>
    </source>
</evidence>
<comment type="subunit">
    <text evidence="14">Interacts (mainly via CDR1-like domain) with dimeric IgA. Interacts (mainly via CDR2-like domain) with pentameric IgM.</text>
</comment>
<reference evidence="19 20" key="1">
    <citation type="journal article" date="2023" name="bioRxiv">
        <title>Conserved and derived expression patterns and positive selection on dental genes reveal complex evolutionary context of ever-growing rodent molars.</title>
        <authorList>
            <person name="Calamari Z.T."/>
            <person name="Song A."/>
            <person name="Cohen E."/>
            <person name="Akter M."/>
            <person name="Roy R.D."/>
            <person name="Hallikas O."/>
            <person name="Christensen M.M."/>
            <person name="Li P."/>
            <person name="Marangoni P."/>
            <person name="Jernvall J."/>
            <person name="Klein O.D."/>
        </authorList>
    </citation>
    <scope>NUCLEOTIDE SEQUENCE [LARGE SCALE GENOMIC DNA]</scope>
    <source>
        <strain evidence="19">V071</strain>
    </source>
</reference>
<evidence type="ECO:0000256" key="9">
    <source>
        <dbReference type="ARBA" id="ARBA00023157"/>
    </source>
</evidence>
<evidence type="ECO:0000256" key="7">
    <source>
        <dbReference type="ARBA" id="ARBA00022989"/>
    </source>
</evidence>
<name>A0AAW0IDX8_MYOGA</name>
<protein>
    <recommendedName>
        <fullName evidence="15">Polymeric immunoglobulin receptor</fullName>
    </recommendedName>
</protein>
<keyword evidence="3" id="KW-1003">Cell membrane</keyword>
<evidence type="ECO:0000256" key="13">
    <source>
        <dbReference type="ARBA" id="ARBA00049604"/>
    </source>
</evidence>
<dbReference type="AlphaFoldDB" id="A0AAW0IDX8"/>
<keyword evidence="7 17" id="KW-1133">Transmembrane helix</keyword>
<feature type="domain" description="Ig-like" evidence="18">
    <location>
        <begin position="363"/>
        <end position="468"/>
    </location>
</feature>
<evidence type="ECO:0000313" key="20">
    <source>
        <dbReference type="Proteomes" id="UP001488838"/>
    </source>
</evidence>
<dbReference type="InterPro" id="IPR003599">
    <property type="entry name" value="Ig_sub"/>
</dbReference>
<dbReference type="InterPro" id="IPR007110">
    <property type="entry name" value="Ig-like_dom"/>
</dbReference>
<proteinExistence type="predicted"/>
<evidence type="ECO:0000256" key="4">
    <source>
        <dbReference type="ARBA" id="ARBA00022525"/>
    </source>
</evidence>
<comment type="subcellular location">
    <subcellularLocation>
        <location evidence="1">Cell membrane</location>
        <topology evidence="1">Single-pass type I membrane protein</topology>
    </subcellularLocation>
    <subcellularLocation>
        <location evidence="2">Secreted</location>
    </subcellularLocation>
</comment>
<evidence type="ECO:0000256" key="8">
    <source>
        <dbReference type="ARBA" id="ARBA00023136"/>
    </source>
</evidence>
<dbReference type="GO" id="GO:0005576">
    <property type="term" value="C:extracellular region"/>
    <property type="evidence" value="ECO:0007669"/>
    <property type="project" value="UniProtKB-SubCell"/>
</dbReference>
<dbReference type="GO" id="GO:0005886">
    <property type="term" value="C:plasma membrane"/>
    <property type="evidence" value="ECO:0007669"/>
    <property type="project" value="UniProtKB-SubCell"/>
</dbReference>
<keyword evidence="9" id="KW-1015">Disulfide bond</keyword>
<dbReference type="InterPro" id="IPR050671">
    <property type="entry name" value="CD300_family_receptors"/>
</dbReference>
<accession>A0AAW0IDX8</accession>
<evidence type="ECO:0000256" key="6">
    <source>
        <dbReference type="ARBA" id="ARBA00022729"/>
    </source>
</evidence>
<dbReference type="GO" id="GO:0004888">
    <property type="term" value="F:transmembrane signaling receptor activity"/>
    <property type="evidence" value="ECO:0007669"/>
    <property type="project" value="TreeGrafter"/>
</dbReference>
<dbReference type="PROSITE" id="PS50835">
    <property type="entry name" value="IG_LIKE"/>
    <property type="match status" value="3"/>
</dbReference>
<feature type="domain" description="Ig-like" evidence="18">
    <location>
        <begin position="474"/>
        <end position="571"/>
    </location>
</feature>
<keyword evidence="6" id="KW-0732">Signal</keyword>
<keyword evidence="5 17" id="KW-0812">Transmembrane</keyword>
<keyword evidence="11" id="KW-0393">Immunoglobulin domain</keyword>
<evidence type="ECO:0000256" key="5">
    <source>
        <dbReference type="ARBA" id="ARBA00022692"/>
    </source>
</evidence>
<evidence type="ECO:0000256" key="15">
    <source>
        <dbReference type="ARBA" id="ARBA00049745"/>
    </source>
</evidence>
<gene>
    <name evidence="19" type="ORF">U0070_020779</name>
</gene>
<dbReference type="FunFam" id="2.60.40.10:FF:001340">
    <property type="entry name" value="Polymeric immunoglobulin receptor"/>
    <property type="match status" value="2"/>
</dbReference>
<comment type="function">
    <text evidence="13">Through its N-linked glycans ensures anchoring of secretory IgA (sIgA) molecules to mucus lining the epithelial surface to neutralize extracellular pathogens. On its own (free form) may act as a non-specific microbial scavenger to prevent pathogen interaction with epithelial cells.</text>
</comment>
<dbReference type="InterPro" id="IPR036179">
    <property type="entry name" value="Ig-like_dom_sf"/>
</dbReference>
<dbReference type="SMART" id="SM00409">
    <property type="entry name" value="IG"/>
    <property type="match status" value="5"/>
</dbReference>
<evidence type="ECO:0000259" key="18">
    <source>
        <dbReference type="PROSITE" id="PS50835"/>
    </source>
</evidence>
<dbReference type="PANTHER" id="PTHR11860:SF82">
    <property type="entry name" value="POLYMERIC IMMUNOGLOBULIN RECEPTOR"/>
    <property type="match status" value="1"/>
</dbReference>
<dbReference type="Gene3D" id="2.60.40.10">
    <property type="entry name" value="Immunoglobulins"/>
    <property type="match status" value="5"/>
</dbReference>
<evidence type="ECO:0000256" key="3">
    <source>
        <dbReference type="ARBA" id="ARBA00022475"/>
    </source>
</evidence>
<feature type="domain" description="Ig-like" evidence="18">
    <location>
        <begin position="23"/>
        <end position="120"/>
    </location>
</feature>
<dbReference type="SUPFAM" id="SSF48726">
    <property type="entry name" value="Immunoglobulin"/>
    <property type="match status" value="5"/>
</dbReference>
<evidence type="ECO:0000256" key="12">
    <source>
        <dbReference type="ARBA" id="ARBA00049599"/>
    </source>
</evidence>
<keyword evidence="8 17" id="KW-0472">Membrane</keyword>
<evidence type="ECO:0000256" key="1">
    <source>
        <dbReference type="ARBA" id="ARBA00004251"/>
    </source>
</evidence>
<keyword evidence="10" id="KW-0325">Glycoprotein</keyword>
<dbReference type="InterPro" id="IPR013783">
    <property type="entry name" value="Ig-like_fold"/>
</dbReference>
<evidence type="ECO:0000256" key="10">
    <source>
        <dbReference type="ARBA" id="ARBA00023180"/>
    </source>
</evidence>